<dbReference type="Gene3D" id="3.80.10.10">
    <property type="entry name" value="Ribonuclease Inhibitor"/>
    <property type="match status" value="1"/>
</dbReference>
<name>A0A8H7ZDQ1_9ASCO</name>
<sequence>MQETSRILLDLYPSETLRIIISICGVENLVGLFSDISFLHQNKNLKNCLDHEIKTNGFAYDSSLMDWMTWFDSSPIEELNVSKLYEPSHIQLESPTDFLVLDEYCVMESIEVDSKIVFILQDFSDVLYFEEMCFHLKPSNVVKLSISVEVRWDSTLWLDMGRFCESIRDLSSRISSFRIQPGPASFEGEIELGLFGKAEILDLAGGSIKGSFSSCPNLKSLTYACSPELELGCLPSSLKKLCCHSSYLKDNFDNKDVLLTLDSLYIVAGYRVPSAKFLRSTISPETNSLAYMQRNSNVSDFVKLMEEAVVEVGIDLESLSLEGELTNPLEVIPSTGLALRGSGNIDLTSWLQLPSTLKMLEFIRQPYAQVDKVLQMAPFGLEYFYLSELGRSSEVLSADLSRCINLRHLTLKNCGLTTHDLESIRFPDSVKFLGLSSNKIESLEGISFPPKLQSLDLSSNKLKFFEGISLPCTLKKLNLKENEIERFDLAKNNRYEDLPLEYVQLGSTFSITVSLCKLPESVRFLLLSGFFLNTPVQFGDNLV</sequence>
<comment type="caution">
    <text evidence="3">The sequence shown here is derived from an EMBL/GenBank/DDBJ whole genome shotgun (WGS) entry which is preliminary data.</text>
</comment>
<dbReference type="EMBL" id="JAEOAQ010000005">
    <property type="protein sequence ID" value="KAG5418319.1"/>
    <property type="molecule type" value="Genomic_DNA"/>
</dbReference>
<gene>
    <name evidence="3" type="ORF">I9W82_003847</name>
</gene>
<evidence type="ECO:0000313" key="3">
    <source>
        <dbReference type="EMBL" id="KAG5418319.1"/>
    </source>
</evidence>
<dbReference type="InterPro" id="IPR001611">
    <property type="entry name" value="Leu-rich_rpt"/>
</dbReference>
<keyword evidence="2" id="KW-0677">Repeat</keyword>
<dbReference type="PANTHER" id="PTHR46652">
    <property type="entry name" value="LEUCINE-RICH REPEAT AND IQ DOMAIN-CONTAINING PROTEIN 1-RELATED"/>
    <property type="match status" value="1"/>
</dbReference>
<dbReference type="AlphaFoldDB" id="A0A8H7ZDQ1"/>
<dbReference type="InterPro" id="IPR032675">
    <property type="entry name" value="LRR_dom_sf"/>
</dbReference>
<dbReference type="SUPFAM" id="SSF52075">
    <property type="entry name" value="Outer arm dynein light chain 1"/>
    <property type="match status" value="1"/>
</dbReference>
<protein>
    <submittedName>
        <fullName evidence="3">Uncharacterized protein</fullName>
    </submittedName>
</protein>
<keyword evidence="4" id="KW-1185">Reference proteome</keyword>
<evidence type="ECO:0000313" key="4">
    <source>
        <dbReference type="Proteomes" id="UP000669133"/>
    </source>
</evidence>
<keyword evidence="1" id="KW-0433">Leucine-rich repeat</keyword>
<dbReference type="OrthoDB" id="7451790at2759"/>
<proteinExistence type="predicted"/>
<dbReference type="InterPro" id="IPR050836">
    <property type="entry name" value="SDS22/Internalin_LRR"/>
</dbReference>
<dbReference type="SMART" id="SM00365">
    <property type="entry name" value="LRR_SD22"/>
    <property type="match status" value="2"/>
</dbReference>
<dbReference type="GeneID" id="93652476"/>
<dbReference type="PROSITE" id="PS51450">
    <property type="entry name" value="LRR"/>
    <property type="match status" value="2"/>
</dbReference>
<reference evidence="3 4" key="1">
    <citation type="submission" date="2020-12" db="EMBL/GenBank/DDBJ databases">
        <title>Effect of drift, selection, and recombination on the evolution of hybrid genomes in Candida yeast pathogens.</title>
        <authorList>
            <person name="Mixao V."/>
            <person name="Ksiezopolska E."/>
            <person name="Saus E."/>
            <person name="Boekhout T."/>
            <person name="Gacser A."/>
            <person name="Gabaldon T."/>
        </authorList>
    </citation>
    <scope>NUCLEOTIDE SEQUENCE [LARGE SCALE GENOMIC DNA]</scope>
    <source>
        <strain evidence="3 4">BP57</strain>
    </source>
</reference>
<evidence type="ECO:0000256" key="1">
    <source>
        <dbReference type="ARBA" id="ARBA00022614"/>
    </source>
</evidence>
<evidence type="ECO:0000256" key="2">
    <source>
        <dbReference type="ARBA" id="ARBA00022737"/>
    </source>
</evidence>
<dbReference type="PANTHER" id="PTHR46652:SF3">
    <property type="entry name" value="LEUCINE-RICH REPEAT-CONTAINING PROTEIN 9"/>
    <property type="match status" value="1"/>
</dbReference>
<accession>A0A8H7ZDQ1</accession>
<dbReference type="RefSeq" id="XP_067547435.1">
    <property type="nucleotide sequence ID" value="XM_067692855.1"/>
</dbReference>
<dbReference type="Proteomes" id="UP000669133">
    <property type="component" value="Unassembled WGS sequence"/>
</dbReference>
<organism evidence="3 4">
    <name type="scientific">Candida metapsilosis</name>
    <dbReference type="NCBI Taxonomy" id="273372"/>
    <lineage>
        <taxon>Eukaryota</taxon>
        <taxon>Fungi</taxon>
        <taxon>Dikarya</taxon>
        <taxon>Ascomycota</taxon>
        <taxon>Saccharomycotina</taxon>
        <taxon>Pichiomycetes</taxon>
        <taxon>Debaryomycetaceae</taxon>
        <taxon>Candida/Lodderomyces clade</taxon>
        <taxon>Candida</taxon>
    </lineage>
</organism>